<dbReference type="InterPro" id="IPR003447">
    <property type="entry name" value="FEMABX"/>
</dbReference>
<evidence type="ECO:0000256" key="1">
    <source>
        <dbReference type="ARBA" id="ARBA00009943"/>
    </source>
</evidence>
<name>A0ABV2QTY9_9MICO</name>
<comment type="caution">
    <text evidence="8">The sequence shown here is derived from an EMBL/GenBank/DDBJ whole genome shotgun (WGS) entry which is preliminary data.</text>
</comment>
<dbReference type="SUPFAM" id="SSF55729">
    <property type="entry name" value="Acyl-CoA N-acyltransferases (Nat)"/>
    <property type="match status" value="1"/>
</dbReference>
<evidence type="ECO:0000313" key="9">
    <source>
        <dbReference type="Proteomes" id="UP001549257"/>
    </source>
</evidence>
<proteinExistence type="inferred from homology"/>
<dbReference type="InterPro" id="IPR050644">
    <property type="entry name" value="PG_Glycine_Bridge_Synth"/>
</dbReference>
<sequence length="359" mass="40353">METEFVVWNASDPRDRDDWIAAWSATEKREVYNHPDYVALFAADGASAMGAHLTSAEGSVLYTFVRRPIDLPGEGAEAPASDLITPYGYGGPQAWITGSATALAKEFWDGFDNWVISHNIVTEFIRFGLFADSYLPYPGEVVIRSTNIVISLEGTDESIWMGFEQKVRKNVKKALRNEISVTTDESGEYLDDFLRIYERTLDRRDASSGYFFPRSFFQAIIDRLPGQFAFFHARQNGVIISTELVLVSDESVYSFLGGTDSEAFEFRPNDLLKFEVVTWARTKGKKHFVLGGGPTPGDGIERYKRSFAPNGAVDFKSGQRVLQPVVNEKLVAAKRAEFAAAEREWPEGSHYFPEYRIVL</sequence>
<evidence type="ECO:0000256" key="6">
    <source>
        <dbReference type="ARBA" id="ARBA00023316"/>
    </source>
</evidence>
<gene>
    <name evidence="8" type="ORF">ABIE21_003479</name>
</gene>
<reference evidence="8 9" key="1">
    <citation type="submission" date="2024-06" db="EMBL/GenBank/DDBJ databases">
        <title>Sorghum-associated microbial communities from plants grown in Nebraska, USA.</title>
        <authorList>
            <person name="Schachtman D."/>
        </authorList>
    </citation>
    <scope>NUCLEOTIDE SEQUENCE [LARGE SCALE GENOMIC DNA]</scope>
    <source>
        <strain evidence="8 9">2857</strain>
    </source>
</reference>
<feature type="domain" description="BioF2-like acetyltransferase" evidence="7">
    <location>
        <begin position="165"/>
        <end position="305"/>
    </location>
</feature>
<evidence type="ECO:0000256" key="2">
    <source>
        <dbReference type="ARBA" id="ARBA00022679"/>
    </source>
</evidence>
<dbReference type="PANTHER" id="PTHR36174">
    <property type="entry name" value="LIPID II:GLYCINE GLYCYLTRANSFERASE"/>
    <property type="match status" value="1"/>
</dbReference>
<evidence type="ECO:0000256" key="4">
    <source>
        <dbReference type="ARBA" id="ARBA00022984"/>
    </source>
</evidence>
<evidence type="ECO:0000256" key="5">
    <source>
        <dbReference type="ARBA" id="ARBA00023315"/>
    </source>
</evidence>
<dbReference type="PANTHER" id="PTHR36174:SF1">
    <property type="entry name" value="LIPID II:GLYCINE GLYCYLTRANSFERASE"/>
    <property type="match status" value="1"/>
</dbReference>
<dbReference type="InterPro" id="IPR038740">
    <property type="entry name" value="BioF2-like_GNAT_dom"/>
</dbReference>
<dbReference type="Proteomes" id="UP001549257">
    <property type="component" value="Unassembled WGS sequence"/>
</dbReference>
<dbReference type="Gene3D" id="3.40.630.30">
    <property type="match status" value="1"/>
</dbReference>
<keyword evidence="9" id="KW-1185">Reference proteome</keyword>
<organism evidence="8 9">
    <name type="scientific">Conyzicola nivalis</name>
    <dbReference type="NCBI Taxonomy" id="1477021"/>
    <lineage>
        <taxon>Bacteria</taxon>
        <taxon>Bacillati</taxon>
        <taxon>Actinomycetota</taxon>
        <taxon>Actinomycetes</taxon>
        <taxon>Micrococcales</taxon>
        <taxon>Microbacteriaceae</taxon>
        <taxon>Conyzicola</taxon>
    </lineage>
</organism>
<accession>A0ABV2QTY9</accession>
<keyword evidence="4" id="KW-0573">Peptidoglycan synthesis</keyword>
<evidence type="ECO:0000259" key="7">
    <source>
        <dbReference type="Pfam" id="PF13480"/>
    </source>
</evidence>
<keyword evidence="5" id="KW-0012">Acyltransferase</keyword>
<dbReference type="EMBL" id="JBEPSJ010000005">
    <property type="protein sequence ID" value="MET4583948.1"/>
    <property type="molecule type" value="Genomic_DNA"/>
</dbReference>
<keyword evidence="6" id="KW-0961">Cell wall biogenesis/degradation</keyword>
<comment type="similarity">
    <text evidence="1">Belongs to the FemABX family.</text>
</comment>
<evidence type="ECO:0000256" key="3">
    <source>
        <dbReference type="ARBA" id="ARBA00022960"/>
    </source>
</evidence>
<keyword evidence="2" id="KW-0808">Transferase</keyword>
<dbReference type="RefSeq" id="WP_354026111.1">
    <property type="nucleotide sequence ID" value="NZ_JBEPSJ010000005.1"/>
</dbReference>
<dbReference type="Pfam" id="PF13480">
    <property type="entry name" value="Acetyltransf_6"/>
    <property type="match status" value="1"/>
</dbReference>
<protein>
    <recommendedName>
        <fullName evidence="7">BioF2-like acetyltransferase domain-containing protein</fullName>
    </recommendedName>
</protein>
<dbReference type="PROSITE" id="PS51191">
    <property type="entry name" value="FEMABX"/>
    <property type="match status" value="1"/>
</dbReference>
<evidence type="ECO:0000313" key="8">
    <source>
        <dbReference type="EMBL" id="MET4583948.1"/>
    </source>
</evidence>
<keyword evidence="3" id="KW-0133">Cell shape</keyword>
<dbReference type="InterPro" id="IPR016181">
    <property type="entry name" value="Acyl_CoA_acyltransferase"/>
</dbReference>